<feature type="signal peptide" evidence="2">
    <location>
        <begin position="1"/>
        <end position="46"/>
    </location>
</feature>
<name>A0A0P7C4Q8_9BACT</name>
<reference evidence="3 4" key="1">
    <citation type="submission" date="2015-07" db="EMBL/GenBank/DDBJ databases">
        <title>The draft genome sequence of Leadbetterella sp. JN14-9.</title>
        <authorList>
            <person name="Liu Y."/>
            <person name="Du J."/>
            <person name="Shao Z."/>
        </authorList>
    </citation>
    <scope>NUCLEOTIDE SEQUENCE [LARGE SCALE GENOMIC DNA]</scope>
    <source>
        <strain evidence="3 4">JN14-9</strain>
    </source>
</reference>
<keyword evidence="1" id="KW-0175">Coiled coil</keyword>
<organism evidence="3 4">
    <name type="scientific">Jiulongibacter sediminis</name>
    <dbReference type="NCBI Taxonomy" id="1605367"/>
    <lineage>
        <taxon>Bacteria</taxon>
        <taxon>Pseudomonadati</taxon>
        <taxon>Bacteroidota</taxon>
        <taxon>Cytophagia</taxon>
        <taxon>Cytophagales</taxon>
        <taxon>Leadbetterellaceae</taxon>
        <taxon>Jiulongibacter</taxon>
    </lineage>
</organism>
<dbReference type="EMBL" id="LGTQ01000005">
    <property type="protein sequence ID" value="KPM49667.1"/>
    <property type="molecule type" value="Genomic_DNA"/>
</dbReference>
<dbReference type="STRING" id="1605367.AFM12_03485"/>
<dbReference type="AlphaFoldDB" id="A0A0P7C4Q8"/>
<evidence type="ECO:0000256" key="1">
    <source>
        <dbReference type="SAM" id="Coils"/>
    </source>
</evidence>
<dbReference type="Proteomes" id="UP000050454">
    <property type="component" value="Unassembled WGS sequence"/>
</dbReference>
<dbReference type="RefSeq" id="WP_055143950.1">
    <property type="nucleotide sequence ID" value="NZ_JXSZ01000005.1"/>
</dbReference>
<comment type="caution">
    <text evidence="3">The sequence shown here is derived from an EMBL/GenBank/DDBJ whole genome shotgun (WGS) entry which is preliminary data.</text>
</comment>
<dbReference type="SUPFAM" id="SSF51161">
    <property type="entry name" value="Trimeric LpxA-like enzymes"/>
    <property type="match status" value="1"/>
</dbReference>
<dbReference type="Gene3D" id="2.160.10.10">
    <property type="entry name" value="Hexapeptide repeat proteins"/>
    <property type="match status" value="1"/>
</dbReference>
<evidence type="ECO:0000313" key="4">
    <source>
        <dbReference type="Proteomes" id="UP000050454"/>
    </source>
</evidence>
<sequence>MENFNRSRTAMFATGNTTRFCFFLRKFSNIPIPLLLFLLISQTLQAQNPSAVQRTESEEIQADFIFEKKGLLIPRMSTTDRLLISSPREGQLVYDLTAHHFYFYNGTEWVVQSSAYSQEEVIGLIDSLSSGYNSALMNAQKFNESILASGIFNLPSANAVADGERKPIQGSVWSLTGNKNAQRHASPPVIGTSDYTPLVFITNNEERLRIDENGALHMSGSLNVGEDAIIGRDLEVKMDVYLNQEGGSTSIFGSATLHDDLTVKKNLTVNTEGGMTQIKGPSILGGAAENPSMFMGHVQMNKDLDVNGNTRLKNILQVDGATDLKSGLVVEGPADLNSTLELEGSAQLNGPVTIEGNTLINDRLTVFKDVPDGQFVATFINGNSGDGDGIKIKLGKNRTVFTPPVINLLTSDQVQKMRDLIACTTDPNVKVNLLKDIVIEGTIEDVQVLAGLTVGVGNFIIDMINKTFDGFNINPSVPRVVITPAVVVEGVEITPELAFGPVPIPAIDPIPTLPHFDLNDLNSVIEPDIPAINIEDPAFWGIPNICTADVGTPLNNRNEFIHFADAQNQKMGSIRAVSLTDWSANYLDPVFLFSLRNALKSATDKKHAKYHFSTLITGALKDYAKIGVEYSSGNGDYAEWLQRKNPGEFISPGDIVGVIGGEITKELEHAEQVLVVSHNPIVLGNTPPEGLVNLGNNIAFMGQVPVKITGPVKTGDYIVADLKIPGYGYAKDIAEMTPEDFRICVGRSWENRSEDGPKLVNTVVGIHNGDYFKILKKYDDKFRQSEERLDLLEAKVDALLQQKPPIR</sequence>
<keyword evidence="4" id="KW-1185">Reference proteome</keyword>
<dbReference type="Gene3D" id="2.40.300.10">
    <property type="entry name" value="Head decoration protein D"/>
    <property type="match status" value="1"/>
</dbReference>
<accession>A0A0P7C4Q8</accession>
<proteinExistence type="predicted"/>
<gene>
    <name evidence="3" type="ORF">AFM12_03485</name>
</gene>
<evidence type="ECO:0000256" key="2">
    <source>
        <dbReference type="SAM" id="SignalP"/>
    </source>
</evidence>
<feature type="chain" id="PRO_5006136622" description="Peptidase G2 IMC autoproteolytic cleavage domain-containing protein" evidence="2">
    <location>
        <begin position="47"/>
        <end position="807"/>
    </location>
</feature>
<dbReference type="InterPro" id="IPR011004">
    <property type="entry name" value="Trimer_LpxA-like_sf"/>
</dbReference>
<protein>
    <recommendedName>
        <fullName evidence="5">Peptidase G2 IMC autoproteolytic cleavage domain-containing protein</fullName>
    </recommendedName>
</protein>
<evidence type="ECO:0008006" key="5">
    <source>
        <dbReference type="Google" id="ProtNLM"/>
    </source>
</evidence>
<keyword evidence="2" id="KW-0732">Signal</keyword>
<dbReference type="OrthoDB" id="644207at2"/>
<evidence type="ECO:0000313" key="3">
    <source>
        <dbReference type="EMBL" id="KPM49667.1"/>
    </source>
</evidence>
<dbReference type="PATRIC" id="fig|1605367.3.peg.2042"/>
<feature type="coiled-coil region" evidence="1">
    <location>
        <begin position="775"/>
        <end position="802"/>
    </location>
</feature>